<accession>A0A9X3AD13</accession>
<dbReference type="Proteomes" id="UP001155110">
    <property type="component" value="Unassembled WGS sequence"/>
</dbReference>
<evidence type="ECO:0000313" key="3">
    <source>
        <dbReference type="EMBL" id="MCS4122267.1"/>
    </source>
</evidence>
<dbReference type="Pfam" id="PF14076">
    <property type="entry name" value="DUF4258"/>
    <property type="match status" value="1"/>
</dbReference>
<dbReference type="InterPro" id="IPR025354">
    <property type="entry name" value="DUF4258"/>
</dbReference>
<dbReference type="Proteomes" id="UP001155034">
    <property type="component" value="Unassembled WGS sequence"/>
</dbReference>
<sequence>MQRHLRLRDHAIERSFEREIPRVDIRHVLESGEVFDREPGARPFPKYYVLGWVESPARRGNYDRGRPIHVVAADDEEAGITYVLTVYEPDPDLWTDDFREKRDD</sequence>
<evidence type="ECO:0000313" key="2">
    <source>
        <dbReference type="EMBL" id="MCS4037933.1"/>
    </source>
</evidence>
<comment type="caution">
    <text evidence="2">The sequence shown here is derived from an EMBL/GenBank/DDBJ whole genome shotgun (WGS) entry which is preliminary data.</text>
</comment>
<dbReference type="EMBL" id="JANTYZ010000025">
    <property type="protein sequence ID" value="MCS3866907.1"/>
    <property type="molecule type" value="Genomic_DNA"/>
</dbReference>
<dbReference type="Proteomes" id="UP001155144">
    <property type="component" value="Unassembled WGS sequence"/>
</dbReference>
<dbReference type="Proteomes" id="UP001155040">
    <property type="component" value="Unassembled WGS sequence"/>
</dbReference>
<dbReference type="EMBL" id="JANUBL010000005">
    <property type="protein sequence ID" value="MCS4122267.1"/>
    <property type="molecule type" value="Genomic_DNA"/>
</dbReference>
<dbReference type="AlphaFoldDB" id="A0A9X3AD13"/>
<dbReference type="EMBL" id="JANUBF010000030">
    <property type="protein sequence ID" value="MCS4037933.1"/>
    <property type="molecule type" value="Genomic_DNA"/>
</dbReference>
<protein>
    <recommendedName>
        <fullName evidence="6">DUF4258 domain-containing protein</fullName>
    </recommendedName>
</protein>
<proteinExistence type="predicted"/>
<reference evidence="2" key="1">
    <citation type="submission" date="2022-08" db="EMBL/GenBank/DDBJ databases">
        <title>Genomic Encyclopedia of Type Strains, Phase V (KMG-V): Genome sequencing to study the core and pangenomes of soil and plant-associated prokaryotes.</title>
        <authorList>
            <person name="Whitman W."/>
        </authorList>
    </citation>
    <scope>NUCLEOTIDE SEQUENCE</scope>
    <source>
        <strain evidence="1">SP2016B</strain>
        <strain evidence="4">SP3002</strain>
        <strain evidence="2">SP3012</strain>
        <strain evidence="3">SP3026</strain>
    </source>
</reference>
<evidence type="ECO:0008006" key="6">
    <source>
        <dbReference type="Google" id="ProtNLM"/>
    </source>
</evidence>
<organism evidence="2 5">
    <name type="scientific">Salinibacter ruber</name>
    <dbReference type="NCBI Taxonomy" id="146919"/>
    <lineage>
        <taxon>Bacteria</taxon>
        <taxon>Pseudomonadati</taxon>
        <taxon>Rhodothermota</taxon>
        <taxon>Rhodothermia</taxon>
        <taxon>Rhodothermales</taxon>
        <taxon>Salinibacteraceae</taxon>
        <taxon>Salinibacter</taxon>
    </lineage>
</organism>
<name>A0A9X3AD13_9BACT</name>
<evidence type="ECO:0000313" key="1">
    <source>
        <dbReference type="EMBL" id="MCS3866907.1"/>
    </source>
</evidence>
<dbReference type="RefSeq" id="WP_103016179.1">
    <property type="nucleotide sequence ID" value="NZ_CALTSD010000017.1"/>
</dbReference>
<gene>
    <name evidence="3" type="ORF">GGP45_002627</name>
    <name evidence="1" type="ORF">GGP82_003490</name>
    <name evidence="4" type="ORF">GGP99_003289</name>
    <name evidence="2" type="ORF">GGQ01_003022</name>
</gene>
<evidence type="ECO:0000313" key="4">
    <source>
        <dbReference type="EMBL" id="MCS4159298.1"/>
    </source>
</evidence>
<dbReference type="EMBL" id="JANTZM010000023">
    <property type="protein sequence ID" value="MCS4159298.1"/>
    <property type="molecule type" value="Genomic_DNA"/>
</dbReference>
<evidence type="ECO:0000313" key="5">
    <source>
        <dbReference type="Proteomes" id="UP001155040"/>
    </source>
</evidence>